<name>A0A059ARZ4_EUCGR</name>
<dbReference type="InterPro" id="IPR013083">
    <property type="entry name" value="Znf_RING/FYVE/PHD"/>
</dbReference>
<dbReference type="SUPFAM" id="SSF57850">
    <property type="entry name" value="RING/U-box"/>
    <property type="match status" value="1"/>
</dbReference>
<dbReference type="Gene3D" id="3.30.40.10">
    <property type="entry name" value="Zinc/RING finger domain, C3HC4 (zinc finger)"/>
    <property type="match status" value="1"/>
</dbReference>
<evidence type="ECO:0000313" key="7">
    <source>
        <dbReference type="EMBL" id="KCW56747.1"/>
    </source>
</evidence>
<dbReference type="Gene3D" id="1.25.10.10">
    <property type="entry name" value="Leucine-rich Repeat Variant"/>
    <property type="match status" value="1"/>
</dbReference>
<keyword evidence="5" id="KW-0833">Ubl conjugation pathway</keyword>
<protein>
    <recommendedName>
        <fullName evidence="3">RING-type E3 ubiquitin transferase</fullName>
        <ecNumber evidence="3">2.3.2.27</ecNumber>
    </recommendedName>
</protein>
<accession>A0A059ARZ4</accession>
<evidence type="ECO:0000256" key="3">
    <source>
        <dbReference type="ARBA" id="ARBA00012483"/>
    </source>
</evidence>
<dbReference type="InParanoid" id="A0A059ARZ4"/>
<dbReference type="PANTHER" id="PTHR23315:SF240">
    <property type="entry name" value="U-BOX DOMAIN-CONTAINING PROTEIN 5"/>
    <property type="match status" value="1"/>
</dbReference>
<dbReference type="CDD" id="cd16664">
    <property type="entry name" value="RING-Ubox_PUB"/>
    <property type="match status" value="1"/>
</dbReference>
<evidence type="ECO:0000256" key="2">
    <source>
        <dbReference type="ARBA" id="ARBA00004906"/>
    </source>
</evidence>
<dbReference type="InterPro" id="IPR045210">
    <property type="entry name" value="RING-Ubox_PUB"/>
</dbReference>
<dbReference type="GO" id="GO:0005737">
    <property type="term" value="C:cytoplasm"/>
    <property type="evidence" value="ECO:0000318"/>
    <property type="project" value="GO_Central"/>
</dbReference>
<gene>
    <name evidence="7" type="ORF">EUGRSUZ_I02430</name>
</gene>
<dbReference type="OMA" id="YDICPRT"/>
<reference evidence="7" key="1">
    <citation type="submission" date="2013-07" db="EMBL/GenBank/DDBJ databases">
        <title>The genome of Eucalyptus grandis.</title>
        <authorList>
            <person name="Schmutz J."/>
            <person name="Hayes R."/>
            <person name="Myburg A."/>
            <person name="Tuskan G."/>
            <person name="Grattapaglia D."/>
            <person name="Rokhsar D.S."/>
        </authorList>
    </citation>
    <scope>NUCLEOTIDE SEQUENCE</scope>
    <source>
        <tissue evidence="7">Leaf extractions</tissue>
    </source>
</reference>
<dbReference type="GO" id="GO:0016567">
    <property type="term" value="P:protein ubiquitination"/>
    <property type="evidence" value="ECO:0007669"/>
    <property type="project" value="UniProtKB-UniPathway"/>
</dbReference>
<dbReference type="GO" id="GO:0005634">
    <property type="term" value="C:nucleus"/>
    <property type="evidence" value="ECO:0000318"/>
    <property type="project" value="GO_Central"/>
</dbReference>
<dbReference type="AlphaFoldDB" id="A0A059ARZ4"/>
<dbReference type="KEGG" id="egr:104419732"/>
<dbReference type="SMART" id="SM00504">
    <property type="entry name" value="Ubox"/>
    <property type="match status" value="1"/>
</dbReference>
<dbReference type="Pfam" id="PF04564">
    <property type="entry name" value="U-box"/>
    <property type="match status" value="1"/>
</dbReference>
<dbReference type="InterPro" id="IPR003613">
    <property type="entry name" value="Ubox_domain"/>
</dbReference>
<evidence type="ECO:0000256" key="1">
    <source>
        <dbReference type="ARBA" id="ARBA00000900"/>
    </source>
</evidence>
<dbReference type="SUPFAM" id="SSF48371">
    <property type="entry name" value="ARM repeat"/>
    <property type="match status" value="1"/>
</dbReference>
<dbReference type="PROSITE" id="PS51698">
    <property type="entry name" value="U_BOX"/>
    <property type="match status" value="1"/>
</dbReference>
<feature type="domain" description="U-box" evidence="6">
    <location>
        <begin position="248"/>
        <end position="322"/>
    </location>
</feature>
<dbReference type="FunCoup" id="A0A059ARZ4">
    <property type="interactions" value="1236"/>
</dbReference>
<evidence type="ECO:0000256" key="5">
    <source>
        <dbReference type="ARBA" id="ARBA00022786"/>
    </source>
</evidence>
<sequence>MGSGTVVEETLSKSYFKVHSEVCIELMKSVHRVSSVIPQIEAARPRSSAMLALSSLTCEIEKAKQLLHYCSESSKLYLALTSDAIARRCQRSRNLLERSLDVVRNSVPVLLAIEICHIVDELRNAKFILDPSEVEAGKVLRESLRPHLSITVPTERLDIGALKFAASKLHIMSRRDIVIEKRSIKNLLRKVGDGNPAKKERLKFLFYLLDKYGNSIVTEQQENAILSGDKTSEFQTSRSSNDAKADVVPPDKFKCPLSLRLMYDPVTIASGVTFERMWIQRWFDEGYDTCPKTKEKLSHQSLAPDSFLKHEISKWCVEYGIRNIDPSRGAETLCSSESSMSINSLGSLAHGYGDSIYNPDPSNGKVLNDLSSNSIQSDDSDQRCETSTLRTLRSLALLPKLKELKWESQCDVVEDTKNYLDRDDQALGSATFENFLTLLVQFLVDAHDQGDLKAQRTGSQLLLTYVSKNRYEATCFDKGAFSLLISLLDSEVSEQVLATLEVLSAHENCRPEIAASGILGPIFKILGSQNRILQESALKILNNLSHDCYVCQHLIYLGCIPKMIPFLQSSPFTKLALTILKNLCNSEEASASIAETDKCIASVAEFLESASSEDQEYAVAILHSVCHEQVRYCKLVLEESFAVYPALINIKTNGSDKAKASASELLRLFQVIEHDGL</sequence>
<evidence type="ECO:0000259" key="6">
    <source>
        <dbReference type="PROSITE" id="PS51698"/>
    </source>
</evidence>
<evidence type="ECO:0000256" key="4">
    <source>
        <dbReference type="ARBA" id="ARBA00022679"/>
    </source>
</evidence>
<keyword evidence="4" id="KW-0808">Transferase</keyword>
<dbReference type="OrthoDB" id="10064100at2759"/>
<proteinExistence type="predicted"/>
<dbReference type="UniPathway" id="UPA00143"/>
<dbReference type="EMBL" id="KK198761">
    <property type="protein sequence ID" value="KCW56747.1"/>
    <property type="molecule type" value="Genomic_DNA"/>
</dbReference>
<dbReference type="GO" id="GO:0061630">
    <property type="term" value="F:ubiquitin protein ligase activity"/>
    <property type="evidence" value="ECO:0007669"/>
    <property type="project" value="UniProtKB-EC"/>
</dbReference>
<dbReference type="Pfam" id="PF25598">
    <property type="entry name" value="ARM_PUB"/>
    <property type="match status" value="1"/>
</dbReference>
<comment type="pathway">
    <text evidence="2">Protein modification; protein ubiquitination.</text>
</comment>
<dbReference type="InterPro" id="IPR016024">
    <property type="entry name" value="ARM-type_fold"/>
</dbReference>
<dbReference type="InterPro" id="IPR011989">
    <property type="entry name" value="ARM-like"/>
</dbReference>
<dbReference type="EC" id="2.3.2.27" evidence="3"/>
<dbReference type="PANTHER" id="PTHR23315">
    <property type="entry name" value="U BOX DOMAIN-CONTAINING"/>
    <property type="match status" value="1"/>
</dbReference>
<organism evidence="7">
    <name type="scientific">Eucalyptus grandis</name>
    <name type="common">Flooded gum</name>
    <dbReference type="NCBI Taxonomy" id="71139"/>
    <lineage>
        <taxon>Eukaryota</taxon>
        <taxon>Viridiplantae</taxon>
        <taxon>Streptophyta</taxon>
        <taxon>Embryophyta</taxon>
        <taxon>Tracheophyta</taxon>
        <taxon>Spermatophyta</taxon>
        <taxon>Magnoliopsida</taxon>
        <taxon>eudicotyledons</taxon>
        <taxon>Gunneridae</taxon>
        <taxon>Pentapetalae</taxon>
        <taxon>rosids</taxon>
        <taxon>malvids</taxon>
        <taxon>Myrtales</taxon>
        <taxon>Myrtaceae</taxon>
        <taxon>Myrtoideae</taxon>
        <taxon>Eucalypteae</taxon>
        <taxon>Eucalyptus</taxon>
    </lineage>
</organism>
<dbReference type="Gramene" id="KCW56747">
    <property type="protein sequence ID" value="KCW56747"/>
    <property type="gene ID" value="EUGRSUZ_I02430"/>
</dbReference>
<dbReference type="InterPro" id="IPR058678">
    <property type="entry name" value="ARM_PUB"/>
</dbReference>
<comment type="catalytic activity">
    <reaction evidence="1">
        <text>S-ubiquitinyl-[E2 ubiquitin-conjugating enzyme]-L-cysteine + [acceptor protein]-L-lysine = [E2 ubiquitin-conjugating enzyme]-L-cysteine + N(6)-ubiquitinyl-[acceptor protein]-L-lysine.</text>
        <dbReference type="EC" id="2.3.2.27"/>
    </reaction>
</comment>
<dbReference type="eggNOG" id="KOG0167">
    <property type="taxonomic scope" value="Eukaryota"/>
</dbReference>